<evidence type="ECO:0000259" key="8">
    <source>
        <dbReference type="Pfam" id="PF11600"/>
    </source>
</evidence>
<evidence type="ECO:0000256" key="6">
    <source>
        <dbReference type="ARBA" id="ARBA00023242"/>
    </source>
</evidence>
<evidence type="ECO:0000256" key="7">
    <source>
        <dbReference type="SAM" id="MobiDB-lite"/>
    </source>
</evidence>
<evidence type="ECO:0000259" key="10">
    <source>
        <dbReference type="Pfam" id="PF21796"/>
    </source>
</evidence>
<dbReference type="GO" id="GO:0005634">
    <property type="term" value="C:nucleus"/>
    <property type="evidence" value="ECO:0007669"/>
    <property type="project" value="UniProtKB-SubCell"/>
</dbReference>
<proteinExistence type="predicted"/>
<keyword evidence="6" id="KW-0539">Nucleus</keyword>
<dbReference type="PANTHER" id="PTHR15272:SF0">
    <property type="entry name" value="CHROMATIN ASSEMBLY FACTOR 1 SUBUNIT A"/>
    <property type="match status" value="1"/>
</dbReference>
<feature type="compositionally biased region" description="Basic and acidic residues" evidence="7">
    <location>
        <begin position="158"/>
        <end position="236"/>
    </location>
</feature>
<keyword evidence="5" id="KW-0234">DNA repair</keyword>
<feature type="domain" description="Chromatin assembly factor 1 p150 subunit acidic region" evidence="8">
    <location>
        <begin position="150"/>
        <end position="258"/>
    </location>
</feature>
<feature type="compositionally biased region" description="Low complexity" evidence="7">
    <location>
        <begin position="136"/>
        <end position="146"/>
    </location>
</feature>
<evidence type="ECO:0000259" key="9">
    <source>
        <dbReference type="Pfam" id="PF12253"/>
    </source>
</evidence>
<dbReference type="AlphaFoldDB" id="A0A2B7Z1H8"/>
<dbReference type="GO" id="GO:0033186">
    <property type="term" value="C:CAF-1 complex"/>
    <property type="evidence" value="ECO:0007669"/>
    <property type="project" value="TreeGrafter"/>
</dbReference>
<feature type="region of interest" description="Disordered" evidence="7">
    <location>
        <begin position="448"/>
        <end position="503"/>
    </location>
</feature>
<gene>
    <name evidence="11" type="ORF">AJ80_01138</name>
</gene>
<dbReference type="GO" id="GO:0006334">
    <property type="term" value="P:nucleosome assembly"/>
    <property type="evidence" value="ECO:0007669"/>
    <property type="project" value="TreeGrafter"/>
</dbReference>
<evidence type="ECO:0000256" key="2">
    <source>
        <dbReference type="ARBA" id="ARBA00022705"/>
    </source>
</evidence>
<evidence type="ECO:0008006" key="13">
    <source>
        <dbReference type="Google" id="ProtNLM"/>
    </source>
</evidence>
<dbReference type="InterPro" id="IPR022043">
    <property type="entry name" value="CAF1A_DD"/>
</dbReference>
<comment type="subcellular location">
    <subcellularLocation>
        <location evidence="1">Nucleus</location>
    </subcellularLocation>
</comment>
<dbReference type="InterPro" id="IPR021644">
    <property type="entry name" value="CAF-1_p150_acidic"/>
</dbReference>
<dbReference type="OrthoDB" id="79480at2759"/>
<keyword evidence="12" id="KW-1185">Reference proteome</keyword>
<dbReference type="Pfam" id="PF21796">
    <property type="entry name" value="Cac1_C"/>
    <property type="match status" value="1"/>
</dbReference>
<feature type="region of interest" description="Disordered" evidence="7">
    <location>
        <begin position="578"/>
        <end position="617"/>
    </location>
</feature>
<dbReference type="GO" id="GO:0006260">
    <property type="term" value="P:DNA replication"/>
    <property type="evidence" value="ECO:0007669"/>
    <property type="project" value="UniProtKB-KW"/>
</dbReference>
<name>A0A2B7Z1H8_POLH7</name>
<feature type="compositionally biased region" description="Acidic residues" evidence="7">
    <location>
        <begin position="450"/>
        <end position="495"/>
    </location>
</feature>
<feature type="compositionally biased region" description="Low complexity" evidence="7">
    <location>
        <begin position="247"/>
        <end position="264"/>
    </location>
</feature>
<evidence type="ECO:0000313" key="11">
    <source>
        <dbReference type="EMBL" id="PGH27181.1"/>
    </source>
</evidence>
<evidence type="ECO:0000256" key="1">
    <source>
        <dbReference type="ARBA" id="ARBA00004123"/>
    </source>
</evidence>
<dbReference type="EMBL" id="PDNA01000009">
    <property type="protein sequence ID" value="PGH27181.1"/>
    <property type="molecule type" value="Genomic_DNA"/>
</dbReference>
<feature type="compositionally biased region" description="Polar residues" evidence="7">
    <location>
        <begin position="125"/>
        <end position="135"/>
    </location>
</feature>
<comment type="caution">
    <text evidence="11">The sequence shown here is derived from an EMBL/GenBank/DDBJ whole genome shotgun (WGS) entry which is preliminary data.</text>
</comment>
<sequence length="681" mass="76325">MADVEMDMGSCVRAPIDTDVLSRKRSFEEIDCVEEEEAGSKTQQQQSQREATPITSTTNGLGNSIRNAHVRSETPVTGLPTFLEQPLQQQSLPVSDLPAPSSAAVDTDATLTSTILTPIPPPNPVMQTTPSTPKFTTPNPTIATTTSSKKRKISPASKEAKAQEKEAKERTKAEEKAKREEERKKKEDEKKKRDEEREEERKKREEKRKIKEEERLAREEEKRKKEEERKKKERSQMRLNAFFAKPATSSSTNNTSSATARNATPDCDGKDGSNSPSGENASPAKKSLLSDYEREFPPFFLQSHVTLAPQHRFERDSDSLKHMREKIDAAFKTEPTETSSPPERRFRPSELFRIMPYKRRQGKPTAQSLRELIVSIQEASSEPINLTDDATSGPKQKPEDLLKKIPMKVLKFAEDVRPPYQGTFTQPLPEHTARKLCRNPFSRTIPDFNYDYDSEAEWDEPEEGEELDSEGEEEMSEDGDEDMEGFLDDGDEDDPTNTSKRRIIVGDLEPSCSGIRWEGDGDVEVDLGFEACRMQVISETLNFPIDPFSTSYWIKPSTTATQPPSNLLRKQSSQFLAPHQAASGAIPSSSSLNAQQQQPSLPPGQTTLPGAAAPKPRRIFPPEQVAEFKDVVAGSNLTKAGLIEVLKKRFPKISKDVIKDTLTLTAVRHGQKEADKKWVLI</sequence>
<dbReference type="PANTHER" id="PTHR15272">
    <property type="entry name" value="CHROMATIN ASSEMBLY FACTOR 1 SUBUNIT A CAF-1 SUBUNIT A"/>
    <property type="match status" value="1"/>
</dbReference>
<feature type="region of interest" description="Disordered" evidence="7">
    <location>
        <begin position="34"/>
        <end position="289"/>
    </location>
</feature>
<dbReference type="Pfam" id="PF12253">
    <property type="entry name" value="CAF1A_dimeriz"/>
    <property type="match status" value="1"/>
</dbReference>
<feature type="domain" description="Chromatin assembly factor 1 subunit Cac1-like C-terminal" evidence="10">
    <location>
        <begin position="626"/>
        <end position="680"/>
    </location>
</feature>
<dbReference type="GO" id="GO:0006281">
    <property type="term" value="P:DNA repair"/>
    <property type="evidence" value="ECO:0007669"/>
    <property type="project" value="UniProtKB-KW"/>
</dbReference>
<feature type="region of interest" description="Disordered" evidence="7">
    <location>
        <begin position="330"/>
        <end position="350"/>
    </location>
</feature>
<dbReference type="STRING" id="1447883.A0A2B7Z1H8"/>
<feature type="compositionally biased region" description="Polar residues" evidence="7">
    <location>
        <begin position="40"/>
        <end position="66"/>
    </location>
</feature>
<feature type="domain" description="Chromatin assembly factor 1 subunit A dimerization" evidence="9">
    <location>
        <begin position="408"/>
        <end position="482"/>
    </location>
</feature>
<keyword evidence="3" id="KW-0227">DNA damage</keyword>
<protein>
    <recommendedName>
        <fullName evidence="13">Chromatin assembly factor 1 subunit A</fullName>
    </recommendedName>
</protein>
<evidence type="ECO:0000256" key="3">
    <source>
        <dbReference type="ARBA" id="ARBA00022763"/>
    </source>
</evidence>
<keyword evidence="4" id="KW-0143">Chaperone</keyword>
<keyword evidence="2" id="KW-0235">DNA replication</keyword>
<dbReference type="InterPro" id="IPR048800">
    <property type="entry name" value="Cac1-like_C"/>
</dbReference>
<organism evidence="11 12">
    <name type="scientific">Polytolypa hystricis (strain UAMH7299)</name>
    <dbReference type="NCBI Taxonomy" id="1447883"/>
    <lineage>
        <taxon>Eukaryota</taxon>
        <taxon>Fungi</taxon>
        <taxon>Dikarya</taxon>
        <taxon>Ascomycota</taxon>
        <taxon>Pezizomycotina</taxon>
        <taxon>Eurotiomycetes</taxon>
        <taxon>Eurotiomycetidae</taxon>
        <taxon>Onygenales</taxon>
        <taxon>Onygenales incertae sedis</taxon>
        <taxon>Polytolypa</taxon>
    </lineage>
</organism>
<reference evidence="11 12" key="1">
    <citation type="submission" date="2017-10" db="EMBL/GenBank/DDBJ databases">
        <title>Comparative genomics in systemic dimorphic fungi from Ajellomycetaceae.</title>
        <authorList>
            <person name="Munoz J.F."/>
            <person name="Mcewen J.G."/>
            <person name="Clay O.K."/>
            <person name="Cuomo C.A."/>
        </authorList>
    </citation>
    <scope>NUCLEOTIDE SEQUENCE [LARGE SCALE GENOMIC DNA]</scope>
    <source>
        <strain evidence="11 12">UAMH7299</strain>
    </source>
</reference>
<evidence type="ECO:0000256" key="4">
    <source>
        <dbReference type="ARBA" id="ARBA00023186"/>
    </source>
</evidence>
<evidence type="ECO:0000313" key="12">
    <source>
        <dbReference type="Proteomes" id="UP000224634"/>
    </source>
</evidence>
<accession>A0A2B7Z1H8</accession>
<dbReference type="Proteomes" id="UP000224634">
    <property type="component" value="Unassembled WGS sequence"/>
</dbReference>
<dbReference type="Pfam" id="PF11600">
    <property type="entry name" value="CAF1A_acidic"/>
    <property type="match status" value="1"/>
</dbReference>
<evidence type="ECO:0000256" key="5">
    <source>
        <dbReference type="ARBA" id="ARBA00023204"/>
    </source>
</evidence>
<feature type="compositionally biased region" description="Polar residues" evidence="7">
    <location>
        <begin position="586"/>
        <end position="608"/>
    </location>
</feature>